<evidence type="ECO:0000313" key="2">
    <source>
        <dbReference type="Proteomes" id="UP000030710"/>
    </source>
</evidence>
<sequence>MSETLITLTHEAGLSLRLAMVNIRVNIDQEPPSYQASIPFSAAKWFPSGPYGLYNNVNDGVWSVGEQGNFESLGRTVLSHYQVAP</sequence>
<gene>
    <name evidence="1" type="ORF">J07HQW2_01774</name>
</gene>
<dbReference type="AlphaFoldDB" id="U1NE86"/>
<protein>
    <submittedName>
        <fullName evidence="1">Uncharacterized protein</fullName>
    </submittedName>
</protein>
<proteinExistence type="predicted"/>
<organism evidence="1 2">
    <name type="scientific">Haloquadratum walsbyi J07HQW2</name>
    <dbReference type="NCBI Taxonomy" id="1238425"/>
    <lineage>
        <taxon>Archaea</taxon>
        <taxon>Methanobacteriati</taxon>
        <taxon>Methanobacteriota</taxon>
        <taxon>Stenosarchaea group</taxon>
        <taxon>Halobacteria</taxon>
        <taxon>Halobacteriales</taxon>
        <taxon>Haloferacaceae</taxon>
        <taxon>Haloquadratum</taxon>
    </lineage>
</organism>
<dbReference type="Proteomes" id="UP000030710">
    <property type="component" value="Unassembled WGS sequence"/>
</dbReference>
<name>U1NE86_9EURY</name>
<reference evidence="1 2" key="1">
    <citation type="journal article" date="2013" name="PLoS ONE">
        <title>Assembly-driven community genomics of a hypersaline microbial ecosystem.</title>
        <authorList>
            <person name="Podell S."/>
            <person name="Ugalde J.A."/>
            <person name="Narasingarao P."/>
            <person name="Banfield J.F."/>
            <person name="Heidelberg K.B."/>
            <person name="Allen E.E."/>
        </authorList>
    </citation>
    <scope>NUCLEOTIDE SEQUENCE [LARGE SCALE GENOMIC DNA]</scope>
    <source>
        <strain evidence="2">J07HQW2</strain>
    </source>
</reference>
<dbReference type="HOGENOM" id="CLU_2504897_0_0_2"/>
<evidence type="ECO:0000313" key="1">
    <source>
        <dbReference type="EMBL" id="ERG95320.1"/>
    </source>
</evidence>
<accession>U1NE86</accession>
<dbReference type="eggNOG" id="arCOG02425">
    <property type="taxonomic scope" value="Archaea"/>
</dbReference>
<dbReference type="EMBL" id="KE356561">
    <property type="protein sequence ID" value="ERG95320.1"/>
    <property type="molecule type" value="Genomic_DNA"/>
</dbReference>
<dbReference type="RefSeq" id="WP_021054798.1">
    <property type="nucleotide sequence ID" value="NZ_KE356561.1"/>
</dbReference>